<keyword evidence="2" id="KW-1185">Reference proteome</keyword>
<reference evidence="1" key="1">
    <citation type="submission" date="2022-04" db="EMBL/GenBank/DDBJ databases">
        <title>Genome of the entomopathogenic fungus Entomophthora muscae.</title>
        <authorList>
            <person name="Elya C."/>
            <person name="Lovett B.R."/>
            <person name="Lee E."/>
            <person name="Macias A.M."/>
            <person name="Hajek A.E."/>
            <person name="De Bivort B.L."/>
            <person name="Kasson M.T."/>
            <person name="De Fine Licht H.H."/>
            <person name="Stajich J.E."/>
        </authorList>
    </citation>
    <scope>NUCLEOTIDE SEQUENCE</scope>
    <source>
        <strain evidence="1">Berkeley</strain>
    </source>
</reference>
<dbReference type="Proteomes" id="UP001165960">
    <property type="component" value="Unassembled WGS sequence"/>
</dbReference>
<name>A0ACC2RHR1_9FUNG</name>
<protein>
    <submittedName>
        <fullName evidence="1">Uncharacterized protein</fullName>
    </submittedName>
</protein>
<comment type="caution">
    <text evidence="1">The sequence shown here is derived from an EMBL/GenBank/DDBJ whole genome shotgun (WGS) entry which is preliminary data.</text>
</comment>
<accession>A0ACC2RHR1</accession>
<gene>
    <name evidence="1" type="ORF">DSO57_1022711</name>
</gene>
<proteinExistence type="predicted"/>
<evidence type="ECO:0000313" key="2">
    <source>
        <dbReference type="Proteomes" id="UP001165960"/>
    </source>
</evidence>
<evidence type="ECO:0000313" key="1">
    <source>
        <dbReference type="EMBL" id="KAJ9049595.1"/>
    </source>
</evidence>
<organism evidence="1 2">
    <name type="scientific">Entomophthora muscae</name>
    <dbReference type="NCBI Taxonomy" id="34485"/>
    <lineage>
        <taxon>Eukaryota</taxon>
        <taxon>Fungi</taxon>
        <taxon>Fungi incertae sedis</taxon>
        <taxon>Zoopagomycota</taxon>
        <taxon>Entomophthoromycotina</taxon>
        <taxon>Entomophthoromycetes</taxon>
        <taxon>Entomophthorales</taxon>
        <taxon>Entomophthoraceae</taxon>
        <taxon>Entomophthora</taxon>
    </lineage>
</organism>
<dbReference type="EMBL" id="QTSX02007215">
    <property type="protein sequence ID" value="KAJ9049595.1"/>
    <property type="molecule type" value="Genomic_DNA"/>
</dbReference>
<sequence>MDTITRLVYTHERHSLVDPVQHPKFRLSIFTARSFYTAGGSFSGNLKLQCKTDQIKFKNLRVELVGLEEISRASLLQREIKRHTFSKSAHIIPESQHLLSKVVDPDSDGFFEADKGEYLVPFEMQLSLKLPTSTEPDRIKRHVSIRYLAIGSIDLKLSNGQYITVIQALPIVIYEKVQLKSELRVKLAETPQSAEIFHTFPGSSTTMFLRLSIAKTIWVSGSLLTAQVILRKALKRKVSKIQLELIEDVRTFRNPTLVVEEDDNADEESYTEGSNTLVNPITTRGASSPRSSSSLDSVSCVIGKRALGGNSTPTQVDLETEERRWNLQVMVPSDSHTSQKARFSSITYRVRASISFFMTKQIAIELPVLIVHPLSLDIDPYQNIRDGVLLTTPYAFDNVHKYRVYEQPMDGIGHHLTSTSMTEHLAITQMKGMHSPKASNEEVLLSSSTMSPFSSDSSSNGKLMEEGNSSRAKGLPMLDCDTISCHSSTYTISTAPNSPSKPLRSFAANFRSHRRAKSEACKNDFFFQTSSSGELPRINLNWDWVKQKPNQEDFLPDSSPPAKTCSTSSHFSTTLESSETGNFTGKNFYHLGGVILDDKTDQGSSYTDKCPWRSQLGKDRRQALSLYSLSTPVNSFSMLPTSQNHVYASITPSSNISESTLISRDSSLPFSQHSRTRFHPEVVSRKYSFPPKQVHKSASNFKPSTTSQVLKSAFSKHKRAQTCGDSVKVRFMTDSDVNPDPSWSSLSNSYTLQGIESTPLSCRIPSNIPPSCNVTPAFPNNAVTPLPMKCCPVSLPEQSPSPALDARPLMAVSSRIGCHSTLTTGYCKVDSPMGSAKPDTLALPQSLDKEPQSNDQPTIGQSIPASICPKVVMILGSRPRTRWRESFHWRSKAALSSKKRLSMPCQTSTQFRQTTGWEDVGEDNTSPSMGIPISKPHLKQD</sequence>